<sequence>MLLLDKENITVDSARKIIVVSGQEHIQNDIAQILRTRGLENLEIINSDFFLSSDLAFAAEETLGVIVDIGAETDIKVISENIYSVVPQNVWCCVIGQSDSISLAQKLLDEGILYFHSDTQLSQMAEKIVSGVNIPLVRHTVKIAVLSCKGGSGSSLISSHLANEIVLNKKVPVLLAQGPNGSQDLDLSFDKKLQGDIVEYMPNLDLFSGDPSRLPTSTTDKYNFIIYDQPIFNVNKDDFVEFLEYSNSFILVVERSIVALRVAKQFLDECERVRSSTGKPIRTFICISDNSQETSKLMATNDIEALLKSPVDIVIPFLKKTDAKTILDVDLGRIGKKEINALMMKVIGAVSRSKQKKEKQGLFLSLRKGIMGNK</sequence>
<protein>
    <submittedName>
        <fullName evidence="1">Pilus assembly protein</fullName>
    </submittedName>
</protein>
<dbReference type="Proteomes" id="UP001597420">
    <property type="component" value="Unassembled WGS sequence"/>
</dbReference>
<name>A0ABW4NVF3_9PAST</name>
<gene>
    <name evidence="1" type="ORF">ACFSAV_08795</name>
</gene>
<dbReference type="SUPFAM" id="SSF52540">
    <property type="entry name" value="P-loop containing nucleoside triphosphate hydrolases"/>
    <property type="match status" value="1"/>
</dbReference>
<comment type="caution">
    <text evidence="1">The sequence shown here is derived from an EMBL/GenBank/DDBJ whole genome shotgun (WGS) entry which is preliminary data.</text>
</comment>
<dbReference type="RefSeq" id="WP_379098648.1">
    <property type="nucleotide sequence ID" value="NZ_JBHUFP010000015.1"/>
</dbReference>
<proteinExistence type="predicted"/>
<reference evidence="2" key="1">
    <citation type="journal article" date="2019" name="Int. J. Syst. Evol. Microbiol.">
        <title>The Global Catalogue of Microorganisms (GCM) 10K type strain sequencing project: providing services to taxonomists for standard genome sequencing and annotation.</title>
        <authorList>
            <consortium name="The Broad Institute Genomics Platform"/>
            <consortium name="The Broad Institute Genome Sequencing Center for Infectious Disease"/>
            <person name="Wu L."/>
            <person name="Ma J."/>
        </authorList>
    </citation>
    <scope>NUCLEOTIDE SEQUENCE [LARGE SCALE GENOMIC DNA]</scope>
    <source>
        <strain evidence="2">CCM 7950</strain>
    </source>
</reference>
<evidence type="ECO:0000313" key="1">
    <source>
        <dbReference type="EMBL" id="MFD1806456.1"/>
    </source>
</evidence>
<dbReference type="Gene3D" id="3.40.50.300">
    <property type="entry name" value="P-loop containing nucleotide triphosphate hydrolases"/>
    <property type="match status" value="1"/>
</dbReference>
<accession>A0ABW4NVF3</accession>
<organism evidence="1 2">
    <name type="scientific">Pasteurella oralis</name>
    <dbReference type="NCBI Taxonomy" id="1071947"/>
    <lineage>
        <taxon>Bacteria</taxon>
        <taxon>Pseudomonadati</taxon>
        <taxon>Pseudomonadota</taxon>
        <taxon>Gammaproteobacteria</taxon>
        <taxon>Pasteurellales</taxon>
        <taxon>Pasteurellaceae</taxon>
        <taxon>Pasteurella</taxon>
    </lineage>
</organism>
<keyword evidence="2" id="KW-1185">Reference proteome</keyword>
<dbReference type="EMBL" id="JBHUFP010000015">
    <property type="protein sequence ID" value="MFD1806456.1"/>
    <property type="molecule type" value="Genomic_DNA"/>
</dbReference>
<dbReference type="InterPro" id="IPR027417">
    <property type="entry name" value="P-loop_NTPase"/>
</dbReference>
<evidence type="ECO:0000313" key="2">
    <source>
        <dbReference type="Proteomes" id="UP001597420"/>
    </source>
</evidence>